<keyword evidence="1" id="KW-0472">Membrane</keyword>
<dbReference type="Proteomes" id="UP001265301">
    <property type="component" value="Unassembled WGS sequence"/>
</dbReference>
<keyword evidence="1" id="KW-0812">Transmembrane</keyword>
<protein>
    <submittedName>
        <fullName evidence="2">Uncharacterized protein</fullName>
    </submittedName>
</protein>
<dbReference type="RefSeq" id="WP_311818387.1">
    <property type="nucleotide sequence ID" value="NZ_JARQBN010000001.1"/>
</dbReference>
<proteinExistence type="predicted"/>
<name>A0ABU3FMN1_9ENTE</name>
<gene>
    <name evidence="2" type="ORF">P7H59_01695</name>
</gene>
<dbReference type="EMBL" id="JARQBN010000001">
    <property type="protein sequence ID" value="MDT2827161.1"/>
    <property type="molecule type" value="Genomic_DNA"/>
</dbReference>
<organism evidence="2 3">
    <name type="scientific">Enterococcus viikkiensis</name>
    <dbReference type="NCBI Taxonomy" id="930854"/>
    <lineage>
        <taxon>Bacteria</taxon>
        <taxon>Bacillati</taxon>
        <taxon>Bacillota</taxon>
        <taxon>Bacilli</taxon>
        <taxon>Lactobacillales</taxon>
        <taxon>Enterococcaceae</taxon>
        <taxon>Enterococcus</taxon>
    </lineage>
</organism>
<reference evidence="2 3" key="1">
    <citation type="submission" date="2023-03" db="EMBL/GenBank/DDBJ databases">
        <authorList>
            <person name="Shen W."/>
            <person name="Cai J."/>
        </authorList>
    </citation>
    <scope>NUCLEOTIDE SEQUENCE [LARGE SCALE GENOMIC DNA]</scope>
    <source>
        <strain evidence="2 3">B101</strain>
    </source>
</reference>
<evidence type="ECO:0000313" key="3">
    <source>
        <dbReference type="Proteomes" id="UP001265301"/>
    </source>
</evidence>
<sequence length="48" mass="5554">MKKKNIKALLFGGLLFIVASFFLNDRSLIVIGIAFFVWYFIELKKKTA</sequence>
<keyword evidence="1" id="KW-1133">Transmembrane helix</keyword>
<evidence type="ECO:0000313" key="2">
    <source>
        <dbReference type="EMBL" id="MDT2827161.1"/>
    </source>
</evidence>
<comment type="caution">
    <text evidence="2">The sequence shown here is derived from an EMBL/GenBank/DDBJ whole genome shotgun (WGS) entry which is preliminary data.</text>
</comment>
<evidence type="ECO:0000256" key="1">
    <source>
        <dbReference type="SAM" id="Phobius"/>
    </source>
</evidence>
<feature type="transmembrane region" description="Helical" evidence="1">
    <location>
        <begin position="12"/>
        <end position="41"/>
    </location>
</feature>
<keyword evidence="3" id="KW-1185">Reference proteome</keyword>
<accession>A0ABU3FMN1</accession>